<reference evidence="2" key="1">
    <citation type="submission" date="2023-10" db="EMBL/GenBank/DDBJ databases">
        <authorList>
            <person name="Chen Y."/>
            <person name="Shah S."/>
            <person name="Dougan E. K."/>
            <person name="Thang M."/>
            <person name="Chan C."/>
        </authorList>
    </citation>
    <scope>NUCLEOTIDE SEQUENCE [LARGE SCALE GENOMIC DNA]</scope>
</reference>
<evidence type="ECO:0000313" key="2">
    <source>
        <dbReference type="EMBL" id="CAK0887053.1"/>
    </source>
</evidence>
<protein>
    <submittedName>
        <fullName evidence="2">Uncharacterized protein</fullName>
    </submittedName>
</protein>
<evidence type="ECO:0000313" key="3">
    <source>
        <dbReference type="Proteomes" id="UP001189429"/>
    </source>
</evidence>
<organism evidence="2 3">
    <name type="scientific">Prorocentrum cordatum</name>
    <dbReference type="NCBI Taxonomy" id="2364126"/>
    <lineage>
        <taxon>Eukaryota</taxon>
        <taxon>Sar</taxon>
        <taxon>Alveolata</taxon>
        <taxon>Dinophyceae</taxon>
        <taxon>Prorocentrales</taxon>
        <taxon>Prorocentraceae</taxon>
        <taxon>Prorocentrum</taxon>
    </lineage>
</organism>
<feature type="non-terminal residue" evidence="2">
    <location>
        <position position="1"/>
    </location>
</feature>
<name>A0ABN9WPH6_9DINO</name>
<accession>A0ABN9WPH6</accession>
<keyword evidence="3" id="KW-1185">Reference proteome</keyword>
<dbReference type="EMBL" id="CAUYUJ010018890">
    <property type="protein sequence ID" value="CAK0887053.1"/>
    <property type="molecule type" value="Genomic_DNA"/>
</dbReference>
<feature type="compositionally biased region" description="Basic and acidic residues" evidence="1">
    <location>
        <begin position="183"/>
        <end position="192"/>
    </location>
</feature>
<feature type="region of interest" description="Disordered" evidence="1">
    <location>
        <begin position="158"/>
        <end position="192"/>
    </location>
</feature>
<gene>
    <name evidence="2" type="ORF">PCOR1329_LOCUS68238</name>
</gene>
<dbReference type="Proteomes" id="UP001189429">
    <property type="component" value="Unassembled WGS sequence"/>
</dbReference>
<sequence>PRHLRGAGPRAAAAAARGRAHMRLRAVSLPLAAGASVCLLAWNLLDPSPEDAFVAPEGGAARSVHRQCRRTDDSGPGPVAGAVPAVLSAAAARPGAPAHFSVTLQANGGAQRFRRQGASPEGWRGASGLMPGGQLQQLRRRGGRGLLPRVRDVRYLRRHPQGSLRGRAVRRAHRAASRPCALPERDPPERPS</sequence>
<feature type="compositionally biased region" description="Basic residues" evidence="1">
    <location>
        <begin position="167"/>
        <end position="176"/>
    </location>
</feature>
<evidence type="ECO:0000256" key="1">
    <source>
        <dbReference type="SAM" id="MobiDB-lite"/>
    </source>
</evidence>
<proteinExistence type="predicted"/>
<comment type="caution">
    <text evidence="2">The sequence shown here is derived from an EMBL/GenBank/DDBJ whole genome shotgun (WGS) entry which is preliminary data.</text>
</comment>